<proteinExistence type="predicted"/>
<name>A0A2T4UTB1_9MICO</name>
<dbReference type="EMBL" id="PZPL01000001">
    <property type="protein sequence ID" value="PTL72755.1"/>
    <property type="molecule type" value="Genomic_DNA"/>
</dbReference>
<evidence type="ECO:0000313" key="4">
    <source>
        <dbReference type="Proteomes" id="UP000241085"/>
    </source>
</evidence>
<dbReference type="InterPro" id="IPR036388">
    <property type="entry name" value="WH-like_DNA-bd_sf"/>
</dbReference>
<organism evidence="3 4">
    <name type="scientific">Rathayibacter caricis DSM 15933</name>
    <dbReference type="NCBI Taxonomy" id="1328867"/>
    <lineage>
        <taxon>Bacteria</taxon>
        <taxon>Bacillati</taxon>
        <taxon>Actinomycetota</taxon>
        <taxon>Actinomycetes</taxon>
        <taxon>Micrococcales</taxon>
        <taxon>Microbacteriaceae</taxon>
        <taxon>Rathayibacter</taxon>
    </lineage>
</organism>
<dbReference type="PRINTS" id="PR00598">
    <property type="entry name" value="HTHMARR"/>
</dbReference>
<dbReference type="Pfam" id="PF01047">
    <property type="entry name" value="MarR"/>
    <property type="match status" value="1"/>
</dbReference>
<dbReference type="PANTHER" id="PTHR39515:SF2">
    <property type="entry name" value="HTH-TYPE TRANSCRIPTIONAL REGULATOR RV0880"/>
    <property type="match status" value="1"/>
</dbReference>
<comment type="caution">
    <text evidence="3">The sequence shown here is derived from an EMBL/GenBank/DDBJ whole genome shotgun (WGS) entry which is preliminary data.</text>
</comment>
<gene>
    <name evidence="3" type="ORF">C1I63_07780</name>
</gene>
<dbReference type="Proteomes" id="UP000241085">
    <property type="component" value="Unassembled WGS sequence"/>
</dbReference>
<evidence type="ECO:0000313" key="3">
    <source>
        <dbReference type="EMBL" id="PTL72755.1"/>
    </source>
</evidence>
<dbReference type="InterPro" id="IPR036390">
    <property type="entry name" value="WH_DNA-bd_sf"/>
</dbReference>
<dbReference type="AlphaFoldDB" id="A0A2T4UTB1"/>
<feature type="region of interest" description="Disordered" evidence="1">
    <location>
        <begin position="1"/>
        <end position="25"/>
    </location>
</feature>
<dbReference type="InterPro" id="IPR052526">
    <property type="entry name" value="HTH-type_Bedaq_tolerance"/>
</dbReference>
<dbReference type="PROSITE" id="PS50995">
    <property type="entry name" value="HTH_MARR_2"/>
    <property type="match status" value="1"/>
</dbReference>
<dbReference type="SMART" id="SM00347">
    <property type="entry name" value="HTH_MARR"/>
    <property type="match status" value="1"/>
</dbReference>
<dbReference type="PANTHER" id="PTHR39515">
    <property type="entry name" value="CONSERVED PROTEIN"/>
    <property type="match status" value="1"/>
</dbReference>
<dbReference type="SUPFAM" id="SSF46785">
    <property type="entry name" value="Winged helix' DNA-binding domain"/>
    <property type="match status" value="1"/>
</dbReference>
<dbReference type="Gene3D" id="1.10.10.10">
    <property type="entry name" value="Winged helix-like DNA-binding domain superfamily/Winged helix DNA-binding domain"/>
    <property type="match status" value="1"/>
</dbReference>
<dbReference type="InterPro" id="IPR000835">
    <property type="entry name" value="HTH_MarR-typ"/>
</dbReference>
<evidence type="ECO:0000259" key="2">
    <source>
        <dbReference type="PROSITE" id="PS50995"/>
    </source>
</evidence>
<reference evidence="3 4" key="1">
    <citation type="submission" date="2018-03" db="EMBL/GenBank/DDBJ databases">
        <title>Bacteriophage NCPPB3778 and a type I-E CRISPR drive the evolution of the US Biological Select Agent, Rathayibacter toxicus.</title>
        <authorList>
            <person name="Davis E.W.II."/>
            <person name="Tabima J.F."/>
            <person name="Weisberg A.J."/>
            <person name="Dantas Lopes L."/>
            <person name="Wiseman M.S."/>
            <person name="Wiseman M.S."/>
            <person name="Pupko T."/>
            <person name="Belcher M.S."/>
            <person name="Sechler A.J."/>
            <person name="Tancos M.A."/>
            <person name="Schroeder B.K."/>
            <person name="Murray T.D."/>
            <person name="Luster D.G."/>
            <person name="Schneider W.L."/>
            <person name="Rogers E."/>
            <person name="Andreote F.D."/>
            <person name="Grunwald N.J."/>
            <person name="Putnam M.L."/>
            <person name="Chang J.H."/>
        </authorList>
    </citation>
    <scope>NUCLEOTIDE SEQUENCE [LARGE SCALE GENOMIC DNA]</scope>
    <source>
        <strain evidence="3 4">DSM 15933</strain>
    </source>
</reference>
<keyword evidence="4" id="KW-1185">Reference proteome</keyword>
<dbReference type="GO" id="GO:0003700">
    <property type="term" value="F:DNA-binding transcription factor activity"/>
    <property type="evidence" value="ECO:0007669"/>
    <property type="project" value="InterPro"/>
</dbReference>
<sequence>MTTRSVGDPGHSRGIADHFATGTGEKGGEVGIAGAALGGAARWAGAGRGSGDVDLDTPAARATRSAREGARCAGCSISKGRRPLRGLLHQQGKAPAARAARSAAPPFAGRVAPQGRIETHHHPSPARELHRRAMFIPVPTPSAPVRLASAATALARYAGRSSGATGLGAQSGAVWSTLAELRTSAPLRLGELAERVRVTQPTMTGLIARLDEAGWIRRVHDESDGRAWLIEATDAGLTALGEHRLRLDSALAPLFDDLDDDDRRVLERAAALVEERVRRIS</sequence>
<accession>A0A2T4UTB1</accession>
<evidence type="ECO:0000256" key="1">
    <source>
        <dbReference type="SAM" id="MobiDB-lite"/>
    </source>
</evidence>
<feature type="domain" description="HTH marR-type" evidence="2">
    <location>
        <begin position="140"/>
        <end position="275"/>
    </location>
</feature>
<protein>
    <recommendedName>
        <fullName evidence="2">HTH marR-type domain-containing protein</fullName>
    </recommendedName>
</protein>